<feature type="domain" description="DUF5615" evidence="2">
    <location>
        <begin position="19"/>
        <end position="83"/>
    </location>
</feature>
<feature type="compositionally biased region" description="Basic and acidic residues" evidence="1">
    <location>
        <begin position="1"/>
        <end position="13"/>
    </location>
</feature>
<evidence type="ECO:0000313" key="3">
    <source>
        <dbReference type="EMBL" id="MCU4728214.1"/>
    </source>
</evidence>
<evidence type="ECO:0000259" key="2">
    <source>
        <dbReference type="Pfam" id="PF18480"/>
    </source>
</evidence>
<dbReference type="AlphaFoldDB" id="A0AAE3IEG3"/>
<gene>
    <name evidence="3" type="ORF">OB914_14760</name>
</gene>
<sequence length="111" mass="12293">MAIPPRREYRSKDSNVSGKEGIRAEHVRDALWQGADDEEDVLPYARDNQLIIVTSDVKDFGGLPSATHAGVVLLYDDTMPAYLVAAGLISMVDTYPNRDAFGGREELDPWI</sequence>
<evidence type="ECO:0000313" key="4">
    <source>
        <dbReference type="Proteomes" id="UP001209746"/>
    </source>
</evidence>
<dbReference type="Pfam" id="PF18480">
    <property type="entry name" value="DUF5615"/>
    <property type="match status" value="1"/>
</dbReference>
<evidence type="ECO:0000256" key="1">
    <source>
        <dbReference type="SAM" id="MobiDB-lite"/>
    </source>
</evidence>
<accession>A0AAE3IEG3</accession>
<comment type="caution">
    <text evidence="3">The sequence shown here is derived from an EMBL/GenBank/DDBJ whole genome shotgun (WGS) entry which is preliminary data.</text>
</comment>
<dbReference type="InterPro" id="IPR041049">
    <property type="entry name" value="DUF5615"/>
</dbReference>
<dbReference type="EMBL" id="JAOPKD010000022">
    <property type="protein sequence ID" value="MCU4728214.1"/>
    <property type="molecule type" value="Genomic_DNA"/>
</dbReference>
<proteinExistence type="predicted"/>
<name>A0AAE3IEG3_9EURY</name>
<protein>
    <submittedName>
        <fullName evidence="3">DUF5615 family PIN-like protein</fullName>
    </submittedName>
</protein>
<organism evidence="3 4">
    <name type="scientific">Halapricum hydrolyticum</name>
    <dbReference type="NCBI Taxonomy" id="2979991"/>
    <lineage>
        <taxon>Archaea</taxon>
        <taxon>Methanobacteriati</taxon>
        <taxon>Methanobacteriota</taxon>
        <taxon>Stenosarchaea group</taxon>
        <taxon>Halobacteria</taxon>
        <taxon>Halobacteriales</taxon>
        <taxon>Haloarculaceae</taxon>
        <taxon>Halapricum</taxon>
    </lineage>
</organism>
<dbReference type="RefSeq" id="WP_315910572.1">
    <property type="nucleotide sequence ID" value="NZ_JAOPKD010000022.1"/>
</dbReference>
<dbReference type="Proteomes" id="UP001209746">
    <property type="component" value="Unassembled WGS sequence"/>
</dbReference>
<reference evidence="3" key="1">
    <citation type="submission" date="2023-02" db="EMBL/GenBank/DDBJ databases">
        <title>Enrichment on poylsaccharides allowed isolation of novel metabolic and taxonomic groups of Haloarchaea.</title>
        <authorList>
            <person name="Sorokin D.Y."/>
            <person name="Elcheninov A.G."/>
            <person name="Khizhniak T.V."/>
            <person name="Kolganova T.V."/>
            <person name="Kublanov I.V."/>
        </authorList>
    </citation>
    <scope>NUCLEOTIDE SEQUENCE</scope>
    <source>
        <strain evidence="3">HArc-curdl7</strain>
    </source>
</reference>
<feature type="region of interest" description="Disordered" evidence="1">
    <location>
        <begin position="1"/>
        <end position="21"/>
    </location>
</feature>